<name>A0A840XRW5_9PROT</name>
<feature type="transmembrane region" description="Helical" evidence="1">
    <location>
        <begin position="84"/>
        <end position="105"/>
    </location>
</feature>
<feature type="transmembrane region" description="Helical" evidence="1">
    <location>
        <begin position="7"/>
        <end position="27"/>
    </location>
</feature>
<dbReference type="GO" id="GO:0005886">
    <property type="term" value="C:plasma membrane"/>
    <property type="evidence" value="ECO:0007669"/>
    <property type="project" value="TreeGrafter"/>
</dbReference>
<protein>
    <submittedName>
        <fullName evidence="2">DMSO reductase anchor subunit</fullName>
    </submittedName>
</protein>
<organism evidence="2 3">
    <name type="scientific">Neoroseomonas alkaliterrae</name>
    <dbReference type="NCBI Taxonomy" id="1452450"/>
    <lineage>
        <taxon>Bacteria</taxon>
        <taxon>Pseudomonadati</taxon>
        <taxon>Pseudomonadota</taxon>
        <taxon>Alphaproteobacteria</taxon>
        <taxon>Acetobacterales</taxon>
        <taxon>Acetobacteraceae</taxon>
        <taxon>Neoroseomonas</taxon>
    </lineage>
</organism>
<evidence type="ECO:0000313" key="3">
    <source>
        <dbReference type="Proteomes" id="UP000562254"/>
    </source>
</evidence>
<proteinExistence type="predicted"/>
<feature type="transmembrane region" description="Helical" evidence="1">
    <location>
        <begin position="39"/>
        <end position="63"/>
    </location>
</feature>
<dbReference type="GO" id="GO:0019645">
    <property type="term" value="P:anaerobic electron transport chain"/>
    <property type="evidence" value="ECO:0007669"/>
    <property type="project" value="InterPro"/>
</dbReference>
<feature type="transmembrane region" description="Helical" evidence="1">
    <location>
        <begin position="111"/>
        <end position="132"/>
    </location>
</feature>
<dbReference type="AlphaFoldDB" id="A0A840XRW5"/>
<dbReference type="GO" id="GO:0009389">
    <property type="term" value="F:dimethyl sulfoxide reductase activity"/>
    <property type="evidence" value="ECO:0007669"/>
    <property type="project" value="TreeGrafter"/>
</dbReference>
<dbReference type="Pfam" id="PF04976">
    <property type="entry name" value="DmsC"/>
    <property type="match status" value="1"/>
</dbReference>
<feature type="transmembrane region" description="Helical" evidence="1">
    <location>
        <begin position="144"/>
        <end position="165"/>
    </location>
</feature>
<dbReference type="PANTHER" id="PTHR38095">
    <property type="entry name" value="ANAEROBIC DIMETHYL SULFOXIDE REDUCTASE CHAIN YNFH"/>
    <property type="match status" value="1"/>
</dbReference>
<accession>A0A840XRW5</accession>
<keyword evidence="1" id="KW-0472">Membrane</keyword>
<feature type="transmembrane region" description="Helical" evidence="1">
    <location>
        <begin position="249"/>
        <end position="266"/>
    </location>
</feature>
<dbReference type="RefSeq" id="WP_184483731.1">
    <property type="nucleotide sequence ID" value="NZ_JAAEDJ010000036.1"/>
</dbReference>
<keyword evidence="3" id="KW-1185">Reference proteome</keyword>
<sequence length="313" mass="32535">MNPAPSIIVFTVASGAGYGLLFWMGLLRPLGLVPSSAGFGALAVGIALLLIMLGLLSSTAHLGRPERAWRALSQWRSSWLSREGVAAVATFAPAGLFFVGVIGGGGAFTTLMGLLSAIGAAATVFCTGMIYASLKPIRQWHHPLVTPGYLLFGAFSGAVLLTLFAAFWGAAAVPAAIAAVLGAAAFILKRAYWSSVDAAPPVATMESATGLGFIGKVRPLDPPHTETNYLLREMAFRIGRVHAQRLRRIASLAGFAAPAVLLALALPFGGALGGIFAFAATGLALVGLLAERWLMFAEATHTVALYYGQEPRA</sequence>
<dbReference type="Proteomes" id="UP000562254">
    <property type="component" value="Unassembled WGS sequence"/>
</dbReference>
<keyword evidence="1" id="KW-1133">Transmembrane helix</keyword>
<dbReference type="InterPro" id="IPR007059">
    <property type="entry name" value="DmsC"/>
</dbReference>
<feature type="transmembrane region" description="Helical" evidence="1">
    <location>
        <begin position="171"/>
        <end position="188"/>
    </location>
</feature>
<dbReference type="PANTHER" id="PTHR38095:SF1">
    <property type="entry name" value="ANAEROBIC DIMETHYL SULFOXIDE REDUCTASE CHAIN YNFH"/>
    <property type="match status" value="1"/>
</dbReference>
<dbReference type="EMBL" id="JACIJE010000004">
    <property type="protein sequence ID" value="MBB5689690.1"/>
    <property type="molecule type" value="Genomic_DNA"/>
</dbReference>
<evidence type="ECO:0000256" key="1">
    <source>
        <dbReference type="SAM" id="Phobius"/>
    </source>
</evidence>
<gene>
    <name evidence="2" type="ORF">FHS88_001815</name>
</gene>
<reference evidence="2 3" key="1">
    <citation type="submission" date="2020-08" db="EMBL/GenBank/DDBJ databases">
        <title>Genomic Encyclopedia of Type Strains, Phase IV (KMG-IV): sequencing the most valuable type-strain genomes for metagenomic binning, comparative biology and taxonomic classification.</title>
        <authorList>
            <person name="Goeker M."/>
        </authorList>
    </citation>
    <scope>NUCLEOTIDE SEQUENCE [LARGE SCALE GENOMIC DNA]</scope>
    <source>
        <strain evidence="2 3">DSM 25895</strain>
    </source>
</reference>
<dbReference type="GO" id="GO:0009390">
    <property type="term" value="C:dimethyl sulfoxide reductase complex"/>
    <property type="evidence" value="ECO:0007669"/>
    <property type="project" value="TreeGrafter"/>
</dbReference>
<comment type="caution">
    <text evidence="2">The sequence shown here is derived from an EMBL/GenBank/DDBJ whole genome shotgun (WGS) entry which is preliminary data.</text>
</comment>
<evidence type="ECO:0000313" key="2">
    <source>
        <dbReference type="EMBL" id="MBB5689690.1"/>
    </source>
</evidence>
<keyword evidence="1" id="KW-0812">Transmembrane</keyword>
<feature type="transmembrane region" description="Helical" evidence="1">
    <location>
        <begin position="272"/>
        <end position="290"/>
    </location>
</feature>